<evidence type="ECO:0000313" key="6">
    <source>
        <dbReference type="EMBL" id="GAB1251876.1"/>
    </source>
</evidence>
<dbReference type="RefSeq" id="WP_411915693.1">
    <property type="nucleotide sequence ID" value="NZ_BAAFSF010000002.1"/>
</dbReference>
<evidence type="ECO:0000259" key="5">
    <source>
        <dbReference type="Pfam" id="PF14905"/>
    </source>
</evidence>
<feature type="chain" id="PRO_5045118911" evidence="4">
    <location>
        <begin position="30"/>
        <end position="923"/>
    </location>
</feature>
<feature type="signal peptide" evidence="4">
    <location>
        <begin position="1"/>
        <end position="29"/>
    </location>
</feature>
<dbReference type="Pfam" id="PF14905">
    <property type="entry name" value="OMP_b-brl_3"/>
    <property type="match status" value="1"/>
</dbReference>
<dbReference type="Proteomes" id="UP001628220">
    <property type="component" value="Unassembled WGS sequence"/>
</dbReference>
<evidence type="ECO:0000313" key="7">
    <source>
        <dbReference type="Proteomes" id="UP001628220"/>
    </source>
</evidence>
<dbReference type="Pfam" id="PF13715">
    <property type="entry name" value="CarbopepD_reg_2"/>
    <property type="match status" value="1"/>
</dbReference>
<evidence type="ECO:0000256" key="1">
    <source>
        <dbReference type="ARBA" id="ARBA00004442"/>
    </source>
</evidence>
<keyword evidence="6" id="KW-0675">Receptor</keyword>
<evidence type="ECO:0000256" key="2">
    <source>
        <dbReference type="ARBA" id="ARBA00023136"/>
    </source>
</evidence>
<accession>A0ABQ0E2G8</accession>
<dbReference type="InterPro" id="IPR008969">
    <property type="entry name" value="CarboxyPept-like_regulatory"/>
</dbReference>
<comment type="subcellular location">
    <subcellularLocation>
        <location evidence="1">Cell outer membrane</location>
    </subcellularLocation>
</comment>
<evidence type="ECO:0000256" key="3">
    <source>
        <dbReference type="ARBA" id="ARBA00023237"/>
    </source>
</evidence>
<comment type="caution">
    <text evidence="6">The sequence shown here is derived from an EMBL/GenBank/DDBJ whole genome shotgun (WGS) entry which is preliminary data.</text>
</comment>
<keyword evidence="4" id="KW-0732">Signal</keyword>
<evidence type="ECO:0000256" key="4">
    <source>
        <dbReference type="SAM" id="SignalP"/>
    </source>
</evidence>
<dbReference type="EMBL" id="BAAFSF010000002">
    <property type="protein sequence ID" value="GAB1251876.1"/>
    <property type="molecule type" value="Genomic_DNA"/>
</dbReference>
<organism evidence="6 7">
    <name type="scientific">Porphyromonas miyakawae</name>
    <dbReference type="NCBI Taxonomy" id="3137470"/>
    <lineage>
        <taxon>Bacteria</taxon>
        <taxon>Pseudomonadati</taxon>
        <taxon>Bacteroidota</taxon>
        <taxon>Bacteroidia</taxon>
        <taxon>Bacteroidales</taxon>
        <taxon>Porphyromonadaceae</taxon>
        <taxon>Porphyromonas</taxon>
    </lineage>
</organism>
<name>A0ABQ0E2G8_9PORP</name>
<protein>
    <submittedName>
        <fullName evidence="6">TonB-dependent receptor</fullName>
    </submittedName>
</protein>
<dbReference type="InterPro" id="IPR041700">
    <property type="entry name" value="OMP_b-brl_3"/>
</dbReference>
<keyword evidence="7" id="KW-1185">Reference proteome</keyword>
<reference evidence="6 7" key="1">
    <citation type="journal article" date="2025" name="Int. J. Syst. Evol. Microbiol.">
        <title>Desulfovibrio falkowii sp. nov., Porphyromonas miyakawae sp. nov., Mediterraneibacter flintii sp. nov. and Owariibacterium komagatae gen. nov., sp. nov., isolated from human faeces.</title>
        <authorList>
            <person name="Hamaguchi T."/>
            <person name="Ohara M."/>
            <person name="Hisatomi A."/>
            <person name="Sekiguchi K."/>
            <person name="Takeda J.I."/>
            <person name="Ueyama J."/>
            <person name="Ito M."/>
            <person name="Nishiwaki H."/>
            <person name="Ogi T."/>
            <person name="Hirayama M."/>
            <person name="Ohkuma M."/>
            <person name="Sakamoto M."/>
            <person name="Ohno K."/>
        </authorList>
    </citation>
    <scope>NUCLEOTIDE SEQUENCE [LARGE SCALE GENOMIC DNA]</scope>
    <source>
        <strain evidence="6 7">13CB11C</strain>
    </source>
</reference>
<dbReference type="SUPFAM" id="SSF49464">
    <property type="entry name" value="Carboxypeptidase regulatory domain-like"/>
    <property type="match status" value="1"/>
</dbReference>
<keyword evidence="3" id="KW-0998">Cell outer membrane</keyword>
<proteinExistence type="predicted"/>
<dbReference type="Gene3D" id="2.40.170.20">
    <property type="entry name" value="TonB-dependent receptor, beta-barrel domain"/>
    <property type="match status" value="1"/>
</dbReference>
<dbReference type="InterPro" id="IPR036942">
    <property type="entry name" value="Beta-barrel_TonB_sf"/>
</dbReference>
<sequence>MMAGKSFTLYTIFSSLLLLFFINTTTLFAQNSAQISTTVTDQDGEPLIGANVRILNSKGSIVTGGTTNAEGVFHLQANTHGKHKLLITYVGYKNYEMDITLPLKSPLATITLQEDAAVIGSVVVQGKATDMIVKGDTLVYNASAFRTGAGSTLEDLIKRLPGAEVDANGKITINGKQVEKITVDGKEFFAGDPQIATRNLPAEAIDRLELLDKESDQSRMTGFSDGEEETVLNLSLRHTHQQGVFGSSFGGYGLDAPTESKGETGHRYEVGANLSRLSGKDRQTLIIGSNNTNNRGMSEFTPEVMGRRRRNQFGSRGITTSFMLAGDVAIDRPLFLLESNGRYGFNHSQVRSRSNSEVIGGEKESFFTTSEENVTSNEHTAGFEGRITYKFSEQTEMVARPQIMWSQGKNTGFSSTLSSMNKDLLSSASTNYTNDYTNLRGGGKIDLTHRFGSKGRNITLQMRAYYDGSDEESETESLLSGVTASQKALNNYHQEDAVKQFNSSLALSWVEPLGRNFFLQARAQWRYTGRNSRRNLFSPDANGDFTIKEEAYSSLLDSYLNTYQGDLNLQKKGDKYNLTVGVSFVPHTMNIVYASGSNENHRASYFNVAPSLRFNFNPTKQTSIRLNYYGRASMPNAAQMYPTADPTDLLRITKGNIDLKPSFTHMMWGVVRLYEPKSRFAFNLFIRGRYELNGVASNVIFDRTTGQRMIYYQNVNGNASFGVHSSFSLPVINNFFTLSGGLYTNYNHNIGFTDDMRNVSNAVTATPNLAFGFLKGPIYMKLRGGVEGNFVRNSINKISNRSIWNYSSGFEASYDFLEGLKIETDLRWSTNKLYSGEMGKQEWIWNAALSYSFLKGKKATIRLKAYDLLANATGISRNATAYEITDTYTNVLGRYVMLHFIYRFNSFGGKTPSNPSVMPHRHF</sequence>
<dbReference type="SUPFAM" id="SSF56935">
    <property type="entry name" value="Porins"/>
    <property type="match status" value="1"/>
</dbReference>
<feature type="domain" description="Outer membrane protein beta-barrel" evidence="5">
    <location>
        <begin position="449"/>
        <end position="902"/>
    </location>
</feature>
<gene>
    <name evidence="6" type="ORF">Tsumi_09810</name>
</gene>
<keyword evidence="2" id="KW-0472">Membrane</keyword>
<dbReference type="Gene3D" id="2.60.40.1120">
    <property type="entry name" value="Carboxypeptidase-like, regulatory domain"/>
    <property type="match status" value="1"/>
</dbReference>